<proteinExistence type="predicted"/>
<organism evidence="2">
    <name type="scientific">marine metagenome</name>
    <dbReference type="NCBI Taxonomy" id="408172"/>
    <lineage>
        <taxon>unclassified sequences</taxon>
        <taxon>metagenomes</taxon>
        <taxon>ecological metagenomes</taxon>
    </lineage>
</organism>
<keyword evidence="1" id="KW-0812">Transmembrane</keyword>
<gene>
    <name evidence="2" type="ORF">METZ01_LOCUS336361</name>
</gene>
<feature type="transmembrane region" description="Helical" evidence="1">
    <location>
        <begin position="55"/>
        <end position="73"/>
    </location>
</feature>
<dbReference type="EMBL" id="UINC01113718">
    <property type="protein sequence ID" value="SVC83507.1"/>
    <property type="molecule type" value="Genomic_DNA"/>
</dbReference>
<sequence length="77" mass="8189">AAAGTMFIWVNSLAGIIARYNSGTFDAKFISPLIIAVVIGGFAGSYFGSTKFEPHSIQKIMGAVIIVAVILLLRKMI</sequence>
<feature type="non-terminal residue" evidence="2">
    <location>
        <position position="1"/>
    </location>
</feature>
<protein>
    <recommendedName>
        <fullName evidence="3">Membrane transporter protein</fullName>
    </recommendedName>
</protein>
<name>A0A382QEP9_9ZZZZ</name>
<evidence type="ECO:0008006" key="3">
    <source>
        <dbReference type="Google" id="ProtNLM"/>
    </source>
</evidence>
<reference evidence="2" key="1">
    <citation type="submission" date="2018-05" db="EMBL/GenBank/DDBJ databases">
        <authorList>
            <person name="Lanie J.A."/>
            <person name="Ng W.-L."/>
            <person name="Kazmierczak K.M."/>
            <person name="Andrzejewski T.M."/>
            <person name="Davidsen T.M."/>
            <person name="Wayne K.J."/>
            <person name="Tettelin H."/>
            <person name="Glass J.I."/>
            <person name="Rusch D."/>
            <person name="Podicherti R."/>
            <person name="Tsui H.-C.T."/>
            <person name="Winkler M.E."/>
        </authorList>
    </citation>
    <scope>NUCLEOTIDE SEQUENCE</scope>
</reference>
<evidence type="ECO:0000256" key="1">
    <source>
        <dbReference type="SAM" id="Phobius"/>
    </source>
</evidence>
<accession>A0A382QEP9</accession>
<keyword evidence="1" id="KW-1133">Transmembrane helix</keyword>
<keyword evidence="1" id="KW-0472">Membrane</keyword>
<evidence type="ECO:0000313" key="2">
    <source>
        <dbReference type="EMBL" id="SVC83507.1"/>
    </source>
</evidence>
<dbReference type="AlphaFoldDB" id="A0A382QEP9"/>
<feature type="transmembrane region" description="Helical" evidence="1">
    <location>
        <begin position="29"/>
        <end position="49"/>
    </location>
</feature>